<comment type="caution">
    <text evidence="2">The sequence shown here is derived from an EMBL/GenBank/DDBJ whole genome shotgun (WGS) entry which is preliminary data.</text>
</comment>
<name>A0A9P3PHV8_LYOSH</name>
<dbReference type="PANTHER" id="PTHR12363">
    <property type="entry name" value="TRANSPORTIN 3 AND IMPORTIN 13"/>
    <property type="match status" value="1"/>
</dbReference>
<sequence>MADIQALLSALDVFSKAPDKVSLERANSWLQDFQHSPEAWTTCNVLLQTPDAPPGAKLFAAQTFRTKVTYDLSQVDPENLPALRDTILAALEKYHAGPRNITVQLCLALAGIALQMPAWHDAVQTMIDSFGGNPATVPLLLQFVTLLPEELNGNTKIPVTDDEYRERSAILLTANAKKVLELLSMYIQATGVTNDVQTQVFNCLRSWLVAGEVSAAALAESPLFAFAFEALASDALFDAAVDVICELIHETQEIDENMAVIQLIVPRVIALRPQLLKERKDPEKIRGYARIFAEAGETYRLLLLQHTETFFPIVEAIGECSAYPDLDIVPITFPFWMRLAQNIGKKSSVSPLFLEAYKSLMRVVIGHLHFPPDSDPLTGQEAESFRSFRHVMGDTLKDCCFVLRTDTCLLATYELITAALSRGPEALSWQEIEAPLFAMRSMGAEIDPNDQGAVPKIMDLIPSLPNHPRVRYAALLIISRYTEWINMHPEYISAQLQYISAGFEDPDTEVSAAAGQALKYLCQDCKQHLVDFLPTLHTFLGTTGSKLAQDDRRQVYEAIAHVISAMPMERAAESLRTFSSDILGQVHALTSRQAAATQADLMSVNDGLENLEIMLHVIRSFGEELPTACQGTCGQAWLVFDALLAKYGSNYDIVERTTRVLRHGITFFGSSALPVASSVVARMSLSFEATGYPSNLWIAGKVIGAFGNEEDLALRGSYREVYERSTNKVVSLLQAKAPGDIPDVLEDYLQMLLQLVDHGPDIFFQSPAFPLAFRVAMAALTVVHTDIIFAALDLFRIILTHDCLVPSTTPPPPKFPLYAASIRSVLEKEGYQFVGYLLAGLIGDFPEDSTSAVVSIFRVLSLLWTSQLITWLPTILQQLPGAAAPNDAKTQFLSDVTSAVQAQEYDKVKYAILALNRASRKARERRRAALDR</sequence>
<proteinExistence type="predicted"/>
<dbReference type="GO" id="GO:0005737">
    <property type="term" value="C:cytoplasm"/>
    <property type="evidence" value="ECO:0007669"/>
    <property type="project" value="TreeGrafter"/>
</dbReference>
<evidence type="ECO:0000313" key="3">
    <source>
        <dbReference type="Proteomes" id="UP001063166"/>
    </source>
</evidence>
<dbReference type="InterPro" id="IPR051345">
    <property type="entry name" value="Importin_beta-like_NTR"/>
</dbReference>
<dbReference type="Pfam" id="PF24138">
    <property type="entry name" value="TPR_TNPO3_IPO13_2nd"/>
    <property type="match status" value="1"/>
</dbReference>
<dbReference type="PROSITE" id="PS50166">
    <property type="entry name" value="IMPORTIN_B_NT"/>
    <property type="match status" value="1"/>
</dbReference>
<dbReference type="SMART" id="SM00913">
    <property type="entry name" value="IBN_N"/>
    <property type="match status" value="1"/>
</dbReference>
<dbReference type="EMBL" id="BRPK01000003">
    <property type="protein sequence ID" value="GLB36066.1"/>
    <property type="molecule type" value="Genomic_DNA"/>
</dbReference>
<dbReference type="GO" id="GO:0031267">
    <property type="term" value="F:small GTPase binding"/>
    <property type="evidence" value="ECO:0007669"/>
    <property type="project" value="InterPro"/>
</dbReference>
<dbReference type="Pfam" id="PF03810">
    <property type="entry name" value="IBN_N"/>
    <property type="match status" value="1"/>
</dbReference>
<dbReference type="InterPro" id="IPR011989">
    <property type="entry name" value="ARM-like"/>
</dbReference>
<dbReference type="PANTHER" id="PTHR12363:SF53">
    <property type="entry name" value="MRNA TRANSPORT REGULATOR MTR10"/>
    <property type="match status" value="1"/>
</dbReference>
<dbReference type="InterPro" id="IPR058537">
    <property type="entry name" value="TPR_TNPO3_IPO13_4th"/>
</dbReference>
<protein>
    <submittedName>
        <fullName evidence="2">ARM repeat-containing protein</fullName>
    </submittedName>
</protein>
<dbReference type="Pfam" id="PF24139">
    <property type="entry name" value="TPR_TNPO3_IPO13_4th"/>
    <property type="match status" value="1"/>
</dbReference>
<evidence type="ECO:0000313" key="2">
    <source>
        <dbReference type="EMBL" id="GLB36066.1"/>
    </source>
</evidence>
<reference evidence="2" key="1">
    <citation type="submission" date="2022-07" db="EMBL/GenBank/DDBJ databases">
        <title>The genome of Lyophyllum shimeji provides insight into the initial evolution of ectomycorrhizal fungal genome.</title>
        <authorList>
            <person name="Kobayashi Y."/>
            <person name="Shibata T."/>
            <person name="Hirakawa H."/>
            <person name="Shigenobu S."/>
            <person name="Nishiyama T."/>
            <person name="Yamada A."/>
            <person name="Hasebe M."/>
            <person name="Kawaguchi M."/>
        </authorList>
    </citation>
    <scope>NUCLEOTIDE SEQUENCE</scope>
    <source>
        <strain evidence="2">AT787</strain>
    </source>
</reference>
<dbReference type="Pfam" id="PF24140">
    <property type="entry name" value="TPR_TNPO3_IPO13_3rd"/>
    <property type="match status" value="1"/>
</dbReference>
<dbReference type="Proteomes" id="UP001063166">
    <property type="component" value="Unassembled WGS sequence"/>
</dbReference>
<organism evidence="2 3">
    <name type="scientific">Lyophyllum shimeji</name>
    <name type="common">Hon-shimeji</name>
    <name type="synonym">Tricholoma shimeji</name>
    <dbReference type="NCBI Taxonomy" id="47721"/>
    <lineage>
        <taxon>Eukaryota</taxon>
        <taxon>Fungi</taxon>
        <taxon>Dikarya</taxon>
        <taxon>Basidiomycota</taxon>
        <taxon>Agaricomycotina</taxon>
        <taxon>Agaricomycetes</taxon>
        <taxon>Agaricomycetidae</taxon>
        <taxon>Agaricales</taxon>
        <taxon>Tricholomatineae</taxon>
        <taxon>Lyophyllaceae</taxon>
        <taxon>Lyophyllum</taxon>
    </lineage>
</organism>
<feature type="domain" description="Importin N-terminal" evidence="1">
    <location>
        <begin position="26"/>
        <end position="93"/>
    </location>
</feature>
<dbReference type="InterPro" id="IPR016024">
    <property type="entry name" value="ARM-type_fold"/>
</dbReference>
<dbReference type="AlphaFoldDB" id="A0A9P3PHV8"/>
<keyword evidence="3" id="KW-1185">Reference proteome</keyword>
<dbReference type="SUPFAM" id="SSF48371">
    <property type="entry name" value="ARM repeat"/>
    <property type="match status" value="1"/>
</dbReference>
<dbReference type="Pfam" id="PF08389">
    <property type="entry name" value="Xpo1"/>
    <property type="match status" value="1"/>
</dbReference>
<dbReference type="InterPro" id="IPR057941">
    <property type="entry name" value="TPR_TNPO3_IPO13_2nd"/>
</dbReference>
<dbReference type="InterPro" id="IPR057942">
    <property type="entry name" value="TPR_TNPO3_IPO13_3rd"/>
</dbReference>
<evidence type="ECO:0000259" key="1">
    <source>
        <dbReference type="PROSITE" id="PS50166"/>
    </source>
</evidence>
<gene>
    <name evidence="2" type="primary">MTR10</name>
    <name evidence="2" type="ORF">LshimejAT787_0303540</name>
</gene>
<dbReference type="Gene3D" id="1.25.10.10">
    <property type="entry name" value="Leucine-rich Repeat Variant"/>
    <property type="match status" value="1"/>
</dbReference>
<dbReference type="InterPro" id="IPR001494">
    <property type="entry name" value="Importin-beta_N"/>
</dbReference>
<accession>A0A9P3PHV8</accession>
<dbReference type="GO" id="GO:0006606">
    <property type="term" value="P:protein import into nucleus"/>
    <property type="evidence" value="ECO:0007669"/>
    <property type="project" value="TreeGrafter"/>
</dbReference>
<dbReference type="InterPro" id="IPR013598">
    <property type="entry name" value="Exportin-1/Importin-b-like"/>
</dbReference>
<dbReference type="OrthoDB" id="435593at2759"/>